<sequence>MGDVGKDQKSPLLESLYQPPHKRTGTLWSAVAHIITGVIGSGVLSLAWSMAQLGWFAGPLAMIIFASVTLVSAFLLSDCYKSPDPEHGPHRNLSYLDAVRMNLGEKRAWLCGFFVHINLYGIGIAYTITSAISMRAIQEANCYHEKGHDAACNFAYTHYMLIFGIIQIFMSQIPNMHETKWVSAVAAVMSVTYSFITLGLGVAHVVGNGVVKGSIGGAPASTVMEKVWLVAQALGDIAFAYPYSLILIEIQDTLKSPPSESLTMRRASTISLAVTTSFYLLCGGFGYAAFGNNTPGNLMTGFGFYEPYWLLDLANACIAIHLVGGYQVFSQPLFAAVDRWFSENFPENEFVNSSHSLRVPMLPSFRVNLFRLCFRTLYVASTTSIAIVFPYFNQVLGVIGALMFWPLSIYFPVDMYLIQRNIPNWSAWWIALQTFTWVGLLVTLFALAGSIEGLVTAKLK</sequence>
<reference evidence="9" key="2">
    <citation type="submission" date="2020-07" db="EMBL/GenBank/DDBJ databases">
        <authorList>
            <person name="Vera ALvarez R."/>
            <person name="Arias-Moreno D.M."/>
            <person name="Jimenez-Jacinto V."/>
            <person name="Jimenez-Bremont J.F."/>
            <person name="Swaminathan K."/>
            <person name="Moose S.P."/>
            <person name="Guerrero-Gonzalez M.L."/>
            <person name="Marino-Ramirez L."/>
            <person name="Landsman D."/>
            <person name="Rodriguez-Kessler M."/>
            <person name="Delgado-Sanchez P."/>
        </authorList>
    </citation>
    <scope>NUCLEOTIDE SEQUENCE</scope>
    <source>
        <tissue evidence="9">Cladode</tissue>
    </source>
</reference>
<name>A0A7C9EHW8_OPUST</name>
<dbReference type="Pfam" id="PF01490">
    <property type="entry name" value="Aa_trans"/>
    <property type="match status" value="1"/>
</dbReference>
<dbReference type="GO" id="GO:0006865">
    <property type="term" value="P:amino acid transport"/>
    <property type="evidence" value="ECO:0007669"/>
    <property type="project" value="UniProtKB-KW"/>
</dbReference>
<feature type="transmembrane region" description="Helical" evidence="7">
    <location>
        <begin position="54"/>
        <end position="76"/>
    </location>
</feature>
<keyword evidence="2" id="KW-0813">Transport</keyword>
<evidence type="ECO:0000256" key="5">
    <source>
        <dbReference type="ARBA" id="ARBA00022989"/>
    </source>
</evidence>
<dbReference type="PANTHER" id="PTHR48017">
    <property type="entry name" value="OS05G0424000 PROTEIN-RELATED"/>
    <property type="match status" value="1"/>
</dbReference>
<proteinExistence type="predicted"/>
<accession>A0A7C9EHW8</accession>
<evidence type="ECO:0000256" key="3">
    <source>
        <dbReference type="ARBA" id="ARBA00022692"/>
    </source>
</evidence>
<evidence type="ECO:0000256" key="6">
    <source>
        <dbReference type="ARBA" id="ARBA00023136"/>
    </source>
</evidence>
<feature type="transmembrane region" description="Helical" evidence="7">
    <location>
        <begin position="182"/>
        <end position="207"/>
    </location>
</feature>
<evidence type="ECO:0000256" key="7">
    <source>
        <dbReference type="SAM" id="Phobius"/>
    </source>
</evidence>
<dbReference type="GO" id="GO:0016020">
    <property type="term" value="C:membrane"/>
    <property type="evidence" value="ECO:0007669"/>
    <property type="project" value="UniProtKB-SubCell"/>
</dbReference>
<protein>
    <recommendedName>
        <fullName evidence="8">Amino acid transporter transmembrane domain-containing protein</fullName>
    </recommendedName>
</protein>
<evidence type="ECO:0000256" key="4">
    <source>
        <dbReference type="ARBA" id="ARBA00022970"/>
    </source>
</evidence>
<dbReference type="AlphaFoldDB" id="A0A7C9EHW8"/>
<keyword evidence="4" id="KW-0029">Amino-acid transport</keyword>
<feature type="transmembrane region" description="Helical" evidence="7">
    <location>
        <begin position="108"/>
        <end position="133"/>
    </location>
</feature>
<dbReference type="InterPro" id="IPR013057">
    <property type="entry name" value="AA_transpt_TM"/>
</dbReference>
<dbReference type="EMBL" id="GISG01239851">
    <property type="protein sequence ID" value="MBA4668459.1"/>
    <property type="molecule type" value="Transcribed_RNA"/>
</dbReference>
<keyword evidence="5 7" id="KW-1133">Transmembrane helix</keyword>
<organism evidence="9">
    <name type="scientific">Opuntia streptacantha</name>
    <name type="common">Prickly pear cactus</name>
    <name type="synonym">Opuntia cardona</name>
    <dbReference type="NCBI Taxonomy" id="393608"/>
    <lineage>
        <taxon>Eukaryota</taxon>
        <taxon>Viridiplantae</taxon>
        <taxon>Streptophyta</taxon>
        <taxon>Embryophyta</taxon>
        <taxon>Tracheophyta</taxon>
        <taxon>Spermatophyta</taxon>
        <taxon>Magnoliopsida</taxon>
        <taxon>eudicotyledons</taxon>
        <taxon>Gunneridae</taxon>
        <taxon>Pentapetalae</taxon>
        <taxon>Caryophyllales</taxon>
        <taxon>Cactineae</taxon>
        <taxon>Cactaceae</taxon>
        <taxon>Opuntioideae</taxon>
        <taxon>Opuntia</taxon>
    </lineage>
</organism>
<feature type="transmembrane region" description="Helical" evidence="7">
    <location>
        <begin position="153"/>
        <end position="170"/>
    </location>
</feature>
<feature type="transmembrane region" description="Helical" evidence="7">
    <location>
        <begin position="308"/>
        <end position="329"/>
    </location>
</feature>
<feature type="transmembrane region" description="Helical" evidence="7">
    <location>
        <begin position="430"/>
        <end position="451"/>
    </location>
</feature>
<dbReference type="EMBL" id="GISG01239852">
    <property type="protein sequence ID" value="MBA4668460.1"/>
    <property type="molecule type" value="Transcribed_RNA"/>
</dbReference>
<feature type="domain" description="Amino acid transporter transmembrane" evidence="8">
    <location>
        <begin position="23"/>
        <end position="453"/>
    </location>
</feature>
<keyword evidence="6 7" id="KW-0472">Membrane</keyword>
<evidence type="ECO:0000313" key="9">
    <source>
        <dbReference type="EMBL" id="MBA4668460.1"/>
    </source>
</evidence>
<feature type="transmembrane region" description="Helical" evidence="7">
    <location>
        <begin position="269"/>
        <end position="288"/>
    </location>
</feature>
<reference evidence="9" key="1">
    <citation type="journal article" date="2013" name="J. Plant Res.">
        <title>Effect of fungi and light on seed germination of three Opuntia species from semiarid lands of central Mexico.</title>
        <authorList>
            <person name="Delgado-Sanchez P."/>
            <person name="Jimenez-Bremont J.F."/>
            <person name="Guerrero-Gonzalez Mde L."/>
            <person name="Flores J."/>
        </authorList>
    </citation>
    <scope>NUCLEOTIDE SEQUENCE</scope>
    <source>
        <tissue evidence="9">Cladode</tissue>
    </source>
</reference>
<keyword evidence="3 7" id="KW-0812">Transmembrane</keyword>
<evidence type="ECO:0000259" key="8">
    <source>
        <dbReference type="Pfam" id="PF01490"/>
    </source>
</evidence>
<evidence type="ECO:0000256" key="1">
    <source>
        <dbReference type="ARBA" id="ARBA00004370"/>
    </source>
</evidence>
<feature type="transmembrane region" description="Helical" evidence="7">
    <location>
        <begin position="27"/>
        <end position="48"/>
    </location>
</feature>
<comment type="subcellular location">
    <subcellularLocation>
        <location evidence="1">Membrane</location>
    </subcellularLocation>
</comment>
<evidence type="ECO:0000256" key="2">
    <source>
        <dbReference type="ARBA" id="ARBA00022448"/>
    </source>
</evidence>